<keyword evidence="2" id="KW-1185">Reference proteome</keyword>
<name>A0A8G1A2H2_9EURY</name>
<reference evidence="1" key="2">
    <citation type="submission" date="2019-03" db="EMBL/GenBank/DDBJ databases">
        <authorList>
            <person name="Chen S.-C."/>
            <person name="Wu S.-Y."/>
            <person name="Lai M.-C."/>
        </authorList>
    </citation>
    <scope>NUCLEOTIDE SEQUENCE</scope>
    <source>
        <strain evidence="1">ML15</strain>
    </source>
</reference>
<dbReference type="EMBL" id="CP037968">
    <property type="protein sequence ID" value="QYZ80164.1"/>
    <property type="molecule type" value="Genomic_DNA"/>
</dbReference>
<proteinExistence type="predicted"/>
<organism evidence="1 2">
    <name type="scientific">Methanofollis formosanus</name>
    <dbReference type="NCBI Taxonomy" id="299308"/>
    <lineage>
        <taxon>Archaea</taxon>
        <taxon>Methanobacteriati</taxon>
        <taxon>Methanobacteriota</taxon>
        <taxon>Stenosarchaea group</taxon>
        <taxon>Methanomicrobia</taxon>
        <taxon>Methanomicrobiales</taxon>
        <taxon>Methanomicrobiaceae</taxon>
        <taxon>Methanofollis</taxon>
    </lineage>
</organism>
<reference evidence="1" key="1">
    <citation type="journal article" date="2005" name="Int. J. Syst. Evol. Microbiol.">
        <title>Methanofollis formosanus sp. nov., isolated from a fish pond.</title>
        <authorList>
            <person name="Wu S.Y."/>
            <person name="Chen S.C."/>
            <person name="Lai M.C."/>
        </authorList>
    </citation>
    <scope>NUCLEOTIDE SEQUENCE</scope>
    <source>
        <strain evidence="1">ML15</strain>
    </source>
</reference>
<dbReference type="Proteomes" id="UP000826709">
    <property type="component" value="Chromosome"/>
</dbReference>
<accession>A0A8G1A2H2</accession>
<dbReference type="KEGG" id="mfk:E2N92_12360"/>
<dbReference type="AlphaFoldDB" id="A0A8G1A2H2"/>
<evidence type="ECO:0000313" key="1">
    <source>
        <dbReference type="EMBL" id="QYZ80164.1"/>
    </source>
</evidence>
<dbReference type="RefSeq" id="WP_220681474.1">
    <property type="nucleotide sequence ID" value="NZ_CP037968.1"/>
</dbReference>
<gene>
    <name evidence="1" type="ORF">E2N92_12360</name>
</gene>
<evidence type="ECO:0000313" key="2">
    <source>
        <dbReference type="Proteomes" id="UP000826709"/>
    </source>
</evidence>
<sequence length="85" mass="10018">MNAWMRNEKRRIFSPHPSLSSERGRTEEFWDDLVVNQFRWVVWVQPECCVKFNVTMKLVETYVEGESLETSKDIQITAGENPVVL</sequence>
<protein>
    <submittedName>
        <fullName evidence="1">Uncharacterized protein</fullName>
    </submittedName>
</protein>